<evidence type="ECO:0000313" key="4">
    <source>
        <dbReference type="Proteomes" id="UP000886858"/>
    </source>
</evidence>
<dbReference type="NCBIfam" id="TIGR02860">
    <property type="entry name" value="spore_IV_B"/>
    <property type="match status" value="1"/>
</dbReference>
<keyword evidence="3" id="KW-0378">Hydrolase</keyword>
<keyword evidence="1" id="KW-0472">Membrane</keyword>
<keyword evidence="1" id="KW-0812">Transmembrane</keyword>
<dbReference type="EC" id="3.4.21.116" evidence="3"/>
<dbReference type="InterPro" id="IPR014219">
    <property type="entry name" value="SpoIVB"/>
</dbReference>
<dbReference type="SUPFAM" id="SSF50156">
    <property type="entry name" value="PDZ domain-like"/>
    <property type="match status" value="1"/>
</dbReference>
<dbReference type="PROSITE" id="PS51494">
    <property type="entry name" value="SPOIVB"/>
    <property type="match status" value="1"/>
</dbReference>
<dbReference type="Pfam" id="PF05580">
    <property type="entry name" value="Peptidase_S55"/>
    <property type="match status" value="1"/>
</dbReference>
<dbReference type="GO" id="GO:0016787">
    <property type="term" value="F:hydrolase activity"/>
    <property type="evidence" value="ECO:0007669"/>
    <property type="project" value="UniProtKB-KW"/>
</dbReference>
<name>A0A9D2I997_9FIRM</name>
<proteinExistence type="predicted"/>
<feature type="domain" description="Peptidase S55" evidence="2">
    <location>
        <begin position="252"/>
        <end position="476"/>
    </location>
</feature>
<evidence type="ECO:0000313" key="3">
    <source>
        <dbReference type="EMBL" id="HJA93949.1"/>
    </source>
</evidence>
<dbReference type="InterPro" id="IPR008763">
    <property type="entry name" value="Peptidase_S55"/>
</dbReference>
<protein>
    <submittedName>
        <fullName evidence="3">SpoIVB peptidase</fullName>
        <ecNumber evidence="3">3.4.21.116</ecNumber>
    </submittedName>
</protein>
<evidence type="ECO:0000259" key="2">
    <source>
        <dbReference type="PROSITE" id="PS51494"/>
    </source>
</evidence>
<evidence type="ECO:0000256" key="1">
    <source>
        <dbReference type="SAM" id="Phobius"/>
    </source>
</evidence>
<reference evidence="3" key="2">
    <citation type="submission" date="2021-04" db="EMBL/GenBank/DDBJ databases">
        <authorList>
            <person name="Gilroy R."/>
        </authorList>
    </citation>
    <scope>NUCLEOTIDE SEQUENCE</scope>
    <source>
        <strain evidence="3">CHK179-7159</strain>
    </source>
</reference>
<dbReference type="EMBL" id="DWYY01000137">
    <property type="protein sequence ID" value="HJA93949.1"/>
    <property type="molecule type" value="Genomic_DNA"/>
</dbReference>
<reference evidence="3" key="1">
    <citation type="journal article" date="2021" name="PeerJ">
        <title>Extensive microbial diversity within the chicken gut microbiome revealed by metagenomics and culture.</title>
        <authorList>
            <person name="Gilroy R."/>
            <person name="Ravi A."/>
            <person name="Getino M."/>
            <person name="Pursley I."/>
            <person name="Horton D.L."/>
            <person name="Alikhan N.F."/>
            <person name="Baker D."/>
            <person name="Gharbi K."/>
            <person name="Hall N."/>
            <person name="Watson M."/>
            <person name="Adriaenssens E.M."/>
            <person name="Foster-Nyarko E."/>
            <person name="Jarju S."/>
            <person name="Secka A."/>
            <person name="Antonio M."/>
            <person name="Oren A."/>
            <person name="Chaudhuri R.R."/>
            <person name="La Ragione R."/>
            <person name="Hildebrand F."/>
            <person name="Pallen M.J."/>
        </authorList>
    </citation>
    <scope>NUCLEOTIDE SEQUENCE</scope>
    <source>
        <strain evidence="3">CHK179-7159</strain>
    </source>
</reference>
<dbReference type="AlphaFoldDB" id="A0A9D2I997"/>
<organism evidence="3 4">
    <name type="scientific">Candidatus Eisenbergiella merdipullorum</name>
    <dbReference type="NCBI Taxonomy" id="2838553"/>
    <lineage>
        <taxon>Bacteria</taxon>
        <taxon>Bacillati</taxon>
        <taxon>Bacillota</taxon>
        <taxon>Clostridia</taxon>
        <taxon>Lachnospirales</taxon>
        <taxon>Lachnospiraceae</taxon>
        <taxon>Eisenbergiella</taxon>
    </lineage>
</organism>
<dbReference type="InterPro" id="IPR036034">
    <property type="entry name" value="PDZ_sf"/>
</dbReference>
<keyword evidence="1" id="KW-1133">Transmembrane helix</keyword>
<dbReference type="Gene3D" id="2.30.42.10">
    <property type="match status" value="1"/>
</dbReference>
<sequence length="476" mass="51544">MQNNTKLSAPDSSHNKKDVHADVCPFQVFGKGCEELERRRKYRLILCLFLICAVTALFICWMLLIWERVPGMIHIRAGVQQELDLNVPVSGELYQNETNGGGGETSESGEAAVPVAGMAVAGKIPQKSLSVDLNKPLTLYAEELESYTMKLKLFGLIPFKTVQVEVIDDKTLIPAGIPIGIYVKTEGVLVIATGEFEGPDGQICAPAGRLLKEGDYILKVDGEEVEKKAAFMQRIADSGGEEMILTILREGQQFDVSVKPEQNQNGEYKLGIWIRDNAQGVGTLTWLDEDNSFGALGHGINDMDTSALMNLESGSLYKTEIVSITKGENGSPGELTGVIDYDESNCIGTIEANTDKGIFGSLYEESASQIISAALPIGLKQEVEEGEAEILCSVGGEPEIYTIEITGIHLDHDSINRGLEITVTDERLLALTGGIVQGMSGAPIIQNGKLIGAVTHVLVNDPTRGYGIFIENMLEH</sequence>
<dbReference type="Proteomes" id="UP000886858">
    <property type="component" value="Unassembled WGS sequence"/>
</dbReference>
<accession>A0A9D2I997</accession>
<comment type="caution">
    <text evidence="3">The sequence shown here is derived from an EMBL/GenBank/DDBJ whole genome shotgun (WGS) entry which is preliminary data.</text>
</comment>
<gene>
    <name evidence="3" type="primary">spoIVB</name>
    <name evidence="3" type="ORF">H9717_12715</name>
</gene>
<feature type="transmembrane region" description="Helical" evidence="1">
    <location>
        <begin position="44"/>
        <end position="66"/>
    </location>
</feature>